<evidence type="ECO:0000313" key="5">
    <source>
        <dbReference type="EMBL" id="MBB5336769.1"/>
    </source>
</evidence>
<evidence type="ECO:0000256" key="3">
    <source>
        <dbReference type="ARBA" id="ARBA00023163"/>
    </source>
</evidence>
<keyword evidence="6" id="KW-1185">Reference proteome</keyword>
<dbReference type="Proteomes" id="UP000559117">
    <property type="component" value="Unassembled WGS sequence"/>
</dbReference>
<dbReference type="InterPro" id="IPR002577">
    <property type="entry name" value="HTH_HxlR"/>
</dbReference>
<dbReference type="InterPro" id="IPR036388">
    <property type="entry name" value="WH-like_DNA-bd_sf"/>
</dbReference>
<evidence type="ECO:0000256" key="2">
    <source>
        <dbReference type="ARBA" id="ARBA00023125"/>
    </source>
</evidence>
<gene>
    <name evidence="5" type="ORF">HNR32_001923</name>
</gene>
<sequence>MKNKNLFGTCPYFTAQKILVGKWSLLILHYLDGEVLRFKQLERLLAPIAQTTLTKQLRGLEEHGLIERKVYTQIPPRVEYSLTQVGREFKPVLEKLELWGEIYIKYLENKNKT</sequence>
<evidence type="ECO:0000313" key="6">
    <source>
        <dbReference type="Proteomes" id="UP000559117"/>
    </source>
</evidence>
<dbReference type="Pfam" id="PF01638">
    <property type="entry name" value="HxlR"/>
    <property type="match status" value="1"/>
</dbReference>
<proteinExistence type="predicted"/>
<accession>A0A840UIF3</accession>
<keyword evidence="2 5" id="KW-0238">DNA-binding</keyword>
<dbReference type="SUPFAM" id="SSF46785">
    <property type="entry name" value="Winged helix' DNA-binding domain"/>
    <property type="match status" value="1"/>
</dbReference>
<feature type="domain" description="HTH hxlR-type" evidence="4">
    <location>
        <begin position="10"/>
        <end position="108"/>
    </location>
</feature>
<comment type="caution">
    <text evidence="5">The sequence shown here is derived from an EMBL/GenBank/DDBJ whole genome shotgun (WGS) entry which is preliminary data.</text>
</comment>
<dbReference type="Gene3D" id="1.10.10.10">
    <property type="entry name" value="Winged helix-like DNA-binding domain superfamily/Winged helix DNA-binding domain"/>
    <property type="match status" value="1"/>
</dbReference>
<reference evidence="5 6" key="1">
    <citation type="submission" date="2020-08" db="EMBL/GenBank/DDBJ databases">
        <title>Genomic Encyclopedia of Type Strains, Phase IV (KMG-IV): sequencing the most valuable type-strain genomes for metagenomic binning, comparative biology and taxonomic classification.</title>
        <authorList>
            <person name="Goeker M."/>
        </authorList>
    </citation>
    <scope>NUCLEOTIDE SEQUENCE [LARGE SCALE GENOMIC DNA]</scope>
    <source>
        <strain evidence="5 6">DSM 24661</strain>
    </source>
</reference>
<dbReference type="InterPro" id="IPR036390">
    <property type="entry name" value="WH_DNA-bd_sf"/>
</dbReference>
<evidence type="ECO:0000256" key="1">
    <source>
        <dbReference type="ARBA" id="ARBA00023015"/>
    </source>
</evidence>
<keyword evidence="3" id="KW-0804">Transcription</keyword>
<protein>
    <submittedName>
        <fullName evidence="5">DNA-binding HxlR family transcriptional regulator</fullName>
    </submittedName>
</protein>
<keyword evidence="1" id="KW-0805">Transcription regulation</keyword>
<dbReference type="EMBL" id="JACHFH010000023">
    <property type="protein sequence ID" value="MBB5336769.1"/>
    <property type="molecule type" value="Genomic_DNA"/>
</dbReference>
<name>A0A840UIF3_9FIRM</name>
<dbReference type="GO" id="GO:0003677">
    <property type="term" value="F:DNA binding"/>
    <property type="evidence" value="ECO:0007669"/>
    <property type="project" value="UniProtKB-KW"/>
</dbReference>
<dbReference type="PROSITE" id="PS51118">
    <property type="entry name" value="HTH_HXLR"/>
    <property type="match status" value="1"/>
</dbReference>
<dbReference type="AlphaFoldDB" id="A0A840UIF3"/>
<organism evidence="5 6">
    <name type="scientific">Pectinatus brassicae</name>
    <dbReference type="NCBI Taxonomy" id="862415"/>
    <lineage>
        <taxon>Bacteria</taxon>
        <taxon>Bacillati</taxon>
        <taxon>Bacillota</taxon>
        <taxon>Negativicutes</taxon>
        <taxon>Selenomonadales</taxon>
        <taxon>Selenomonadaceae</taxon>
        <taxon>Pectinatus</taxon>
    </lineage>
</organism>
<dbReference type="RefSeq" id="WP_183862005.1">
    <property type="nucleotide sequence ID" value="NZ_JACHFH010000023.1"/>
</dbReference>
<evidence type="ECO:0000259" key="4">
    <source>
        <dbReference type="PROSITE" id="PS51118"/>
    </source>
</evidence>
<dbReference type="PANTHER" id="PTHR33204">
    <property type="entry name" value="TRANSCRIPTIONAL REGULATOR, MARR FAMILY"/>
    <property type="match status" value="1"/>
</dbReference>